<sequence length="322" mass="34751">CSAPEDVQAFIRAEGEGFWNALDSSRVQLEAAGEKFTVSLELGEEKEKKYDLYLVATDSLGNVAAAPGVASESIGSFQLDNTPPLVAIGEPGTDWVAGLPAVLRVQFDPSDCAGPLVIEGRAGNEDGEWAELARLDDLALAEDGVNFNVPADISELEVRVLARDALGNPGYGILSPRRLKSPVRLDTMTRGGVFQAFDKQKIAWTLQPAVLADTKDLLVRIEYRVGDSGAWELLQEGAPEAQVQSGEYEWVLPDAAEDELTLRVGLYRGQALLGEDVSGSFKIEGFAKTEAGVLRESLIALDSAQEKESDWRKRSDEAAPTE</sequence>
<accession>A0A382RD33</accession>
<evidence type="ECO:0000313" key="2">
    <source>
        <dbReference type="EMBL" id="SVC95576.1"/>
    </source>
</evidence>
<feature type="non-terminal residue" evidence="2">
    <location>
        <position position="1"/>
    </location>
</feature>
<proteinExistence type="predicted"/>
<dbReference type="AlphaFoldDB" id="A0A382RD33"/>
<feature type="non-terminal residue" evidence="2">
    <location>
        <position position="322"/>
    </location>
</feature>
<name>A0A382RD33_9ZZZZ</name>
<dbReference type="EMBL" id="UINC01120841">
    <property type="protein sequence ID" value="SVC95576.1"/>
    <property type="molecule type" value="Genomic_DNA"/>
</dbReference>
<feature type="region of interest" description="Disordered" evidence="1">
    <location>
        <begin position="303"/>
        <end position="322"/>
    </location>
</feature>
<organism evidence="2">
    <name type="scientific">marine metagenome</name>
    <dbReference type="NCBI Taxonomy" id="408172"/>
    <lineage>
        <taxon>unclassified sequences</taxon>
        <taxon>metagenomes</taxon>
        <taxon>ecological metagenomes</taxon>
    </lineage>
</organism>
<gene>
    <name evidence="2" type="ORF">METZ01_LOCUS348430</name>
</gene>
<reference evidence="2" key="1">
    <citation type="submission" date="2018-05" db="EMBL/GenBank/DDBJ databases">
        <authorList>
            <person name="Lanie J.A."/>
            <person name="Ng W.-L."/>
            <person name="Kazmierczak K.M."/>
            <person name="Andrzejewski T.M."/>
            <person name="Davidsen T.M."/>
            <person name="Wayne K.J."/>
            <person name="Tettelin H."/>
            <person name="Glass J.I."/>
            <person name="Rusch D."/>
            <person name="Podicherti R."/>
            <person name="Tsui H.-C.T."/>
            <person name="Winkler M.E."/>
        </authorList>
    </citation>
    <scope>NUCLEOTIDE SEQUENCE</scope>
</reference>
<feature type="compositionally biased region" description="Basic and acidic residues" evidence="1">
    <location>
        <begin position="304"/>
        <end position="322"/>
    </location>
</feature>
<evidence type="ECO:0000256" key="1">
    <source>
        <dbReference type="SAM" id="MobiDB-lite"/>
    </source>
</evidence>
<protein>
    <submittedName>
        <fullName evidence="2">Uncharacterized protein</fullName>
    </submittedName>
</protein>